<accession>A0ABN9RFR6</accession>
<feature type="non-terminal residue" evidence="2">
    <location>
        <position position="1"/>
    </location>
</feature>
<evidence type="ECO:0000256" key="1">
    <source>
        <dbReference type="SAM" id="MobiDB-lite"/>
    </source>
</evidence>
<proteinExistence type="predicted"/>
<keyword evidence="3" id="KW-1185">Reference proteome</keyword>
<feature type="region of interest" description="Disordered" evidence="1">
    <location>
        <begin position="98"/>
        <end position="119"/>
    </location>
</feature>
<organism evidence="2 3">
    <name type="scientific">Prorocentrum cordatum</name>
    <dbReference type="NCBI Taxonomy" id="2364126"/>
    <lineage>
        <taxon>Eukaryota</taxon>
        <taxon>Sar</taxon>
        <taxon>Alveolata</taxon>
        <taxon>Dinophyceae</taxon>
        <taxon>Prorocentrales</taxon>
        <taxon>Prorocentraceae</taxon>
        <taxon>Prorocentrum</taxon>
    </lineage>
</organism>
<sequence length="119" mass="12747">RTQRPQRSPWEVSQDQQRALFRLTSRTEPPRELRVLLTPHSFEVEEDSQGGELRGEQLETFEQVLSAMDGASAFGSRLCGLVNDQLQQALASSAELAARAAAAAEDAAAEDAAPPAGAG</sequence>
<dbReference type="Proteomes" id="UP001189429">
    <property type="component" value="Unassembled WGS sequence"/>
</dbReference>
<evidence type="ECO:0000313" key="3">
    <source>
        <dbReference type="Proteomes" id="UP001189429"/>
    </source>
</evidence>
<feature type="non-terminal residue" evidence="2">
    <location>
        <position position="119"/>
    </location>
</feature>
<gene>
    <name evidence="2" type="ORF">PCOR1329_LOCUS20330</name>
</gene>
<dbReference type="EMBL" id="CAUYUJ010006584">
    <property type="protein sequence ID" value="CAK0817884.1"/>
    <property type="molecule type" value="Genomic_DNA"/>
</dbReference>
<evidence type="ECO:0000313" key="2">
    <source>
        <dbReference type="EMBL" id="CAK0817884.1"/>
    </source>
</evidence>
<protein>
    <submittedName>
        <fullName evidence="2">Uncharacterized protein</fullName>
    </submittedName>
</protein>
<reference evidence="2" key="1">
    <citation type="submission" date="2023-10" db="EMBL/GenBank/DDBJ databases">
        <authorList>
            <person name="Chen Y."/>
            <person name="Shah S."/>
            <person name="Dougan E. K."/>
            <person name="Thang M."/>
            <person name="Chan C."/>
        </authorList>
    </citation>
    <scope>NUCLEOTIDE SEQUENCE [LARGE SCALE GENOMIC DNA]</scope>
</reference>
<comment type="caution">
    <text evidence="2">The sequence shown here is derived from an EMBL/GenBank/DDBJ whole genome shotgun (WGS) entry which is preliminary data.</text>
</comment>
<name>A0ABN9RFR6_9DINO</name>